<dbReference type="EC" id="3.6.1.31" evidence="9"/>
<dbReference type="Proteomes" id="UP000007730">
    <property type="component" value="Chromosome"/>
</dbReference>
<keyword evidence="4 9" id="KW-0028">Amino-acid biosynthesis</keyword>
<dbReference type="NCBIfam" id="TIGR03188">
    <property type="entry name" value="histidine_hisI"/>
    <property type="match status" value="1"/>
</dbReference>
<keyword evidence="11" id="KW-1185">Reference proteome</keyword>
<comment type="catalytic activity">
    <reaction evidence="1 9">
        <text>1-(5-phospho-beta-D-ribosyl)-ATP + H2O = 1-(5-phospho-beta-D-ribosyl)-5'-AMP + diphosphate + H(+)</text>
        <dbReference type="Rhea" id="RHEA:22828"/>
        <dbReference type="ChEBI" id="CHEBI:15377"/>
        <dbReference type="ChEBI" id="CHEBI:15378"/>
        <dbReference type="ChEBI" id="CHEBI:33019"/>
        <dbReference type="ChEBI" id="CHEBI:59457"/>
        <dbReference type="ChEBI" id="CHEBI:73183"/>
        <dbReference type="EC" id="3.6.1.31"/>
    </reaction>
</comment>
<keyword evidence="8 9" id="KW-0368">Histidine biosynthesis</keyword>
<dbReference type="PATRIC" id="fig|504832.7.peg.791"/>
<dbReference type="Gene3D" id="1.10.287.1080">
    <property type="entry name" value="MazG-like"/>
    <property type="match status" value="1"/>
</dbReference>
<name>B6JJ82_AFIC5</name>
<dbReference type="PANTHER" id="PTHR42945:SF1">
    <property type="entry name" value="HISTIDINE BIOSYNTHESIS BIFUNCTIONAL PROTEIN HIS7"/>
    <property type="match status" value="1"/>
</dbReference>
<keyword evidence="5 9" id="KW-0547">Nucleotide-binding</keyword>
<comment type="similarity">
    <text evidence="3 9">Belongs to the PRA-PH family.</text>
</comment>
<dbReference type="GO" id="GO:0004636">
    <property type="term" value="F:phosphoribosyl-ATP diphosphatase activity"/>
    <property type="evidence" value="ECO:0007669"/>
    <property type="project" value="UniProtKB-UniRule"/>
</dbReference>
<dbReference type="STRING" id="504832.OCA5_c07460"/>
<keyword evidence="7 9" id="KW-0067">ATP-binding</keyword>
<evidence type="ECO:0000256" key="3">
    <source>
        <dbReference type="ARBA" id="ARBA00009392"/>
    </source>
</evidence>
<evidence type="ECO:0000313" key="11">
    <source>
        <dbReference type="Proteomes" id="UP000007730"/>
    </source>
</evidence>
<dbReference type="SUPFAM" id="SSF101386">
    <property type="entry name" value="all-alpha NTP pyrophosphatases"/>
    <property type="match status" value="1"/>
</dbReference>
<dbReference type="EMBL" id="CP002826">
    <property type="protein sequence ID" value="AEI05469.1"/>
    <property type="molecule type" value="Genomic_DNA"/>
</dbReference>
<evidence type="ECO:0000256" key="5">
    <source>
        <dbReference type="ARBA" id="ARBA00022741"/>
    </source>
</evidence>
<dbReference type="HOGENOM" id="CLU_123337_1_3_5"/>
<dbReference type="KEGG" id="oca:OCAR_7373"/>
<comment type="subcellular location">
    <subcellularLocation>
        <location evidence="9">Cytoplasm</location>
    </subcellularLocation>
</comment>
<dbReference type="OrthoDB" id="9814738at2"/>
<evidence type="ECO:0000256" key="8">
    <source>
        <dbReference type="ARBA" id="ARBA00023102"/>
    </source>
</evidence>
<dbReference type="UniPathway" id="UPA00031">
    <property type="reaction ID" value="UER00007"/>
</dbReference>
<accession>B6JJ82</accession>
<comment type="pathway">
    <text evidence="2 9">Amino-acid biosynthesis; L-histidine biosynthesis; L-histidine from 5-phospho-alpha-D-ribose 1-diphosphate: step 2/9.</text>
</comment>
<keyword evidence="6 9" id="KW-0378">Hydrolase</keyword>
<evidence type="ECO:0000256" key="7">
    <source>
        <dbReference type="ARBA" id="ARBA00022840"/>
    </source>
</evidence>
<dbReference type="GO" id="GO:0005524">
    <property type="term" value="F:ATP binding"/>
    <property type="evidence" value="ECO:0007669"/>
    <property type="project" value="UniProtKB-KW"/>
</dbReference>
<dbReference type="InterPro" id="IPR008179">
    <property type="entry name" value="HisE"/>
</dbReference>
<dbReference type="KEGG" id="ocg:OCA5_c07460"/>
<evidence type="ECO:0000313" key="10">
    <source>
        <dbReference type="EMBL" id="AEI05469.1"/>
    </source>
</evidence>
<sequence>MSDSLERLYRAVIAARTLDPAASRTAKLFQRGPEKMAKKLAEEAIEVVIDAVGGRQDAVIRESADLLYNLTVLWAQAGISPQDIWDEMDRREQAQGIAEKLPKSKAAGGRGPVPVAPRHKAIVAPVLPRRVGG</sequence>
<keyword evidence="9" id="KW-0963">Cytoplasm</keyword>
<dbReference type="GO" id="GO:0005737">
    <property type="term" value="C:cytoplasm"/>
    <property type="evidence" value="ECO:0007669"/>
    <property type="project" value="UniProtKB-SubCell"/>
</dbReference>
<dbReference type="PANTHER" id="PTHR42945">
    <property type="entry name" value="HISTIDINE BIOSYNTHESIS BIFUNCTIONAL PROTEIN"/>
    <property type="match status" value="1"/>
</dbReference>
<dbReference type="InterPro" id="IPR021130">
    <property type="entry name" value="PRib-ATP_PPHydrolase-like"/>
</dbReference>
<evidence type="ECO:0000256" key="9">
    <source>
        <dbReference type="HAMAP-Rule" id="MF_01020"/>
    </source>
</evidence>
<dbReference type="Pfam" id="PF01503">
    <property type="entry name" value="PRA-PH"/>
    <property type="match status" value="1"/>
</dbReference>
<dbReference type="GO" id="GO:0000105">
    <property type="term" value="P:L-histidine biosynthetic process"/>
    <property type="evidence" value="ECO:0007669"/>
    <property type="project" value="UniProtKB-UniRule"/>
</dbReference>
<dbReference type="AlphaFoldDB" id="B6JJ82"/>
<evidence type="ECO:0000256" key="4">
    <source>
        <dbReference type="ARBA" id="ARBA00022605"/>
    </source>
</evidence>
<reference evidence="10 11" key="1">
    <citation type="journal article" date="2011" name="J. Bacteriol.">
        <title>Complete genome sequences of the chemolithoautotrophic Oligotropha carboxidovorans strains OM4 and OM5.</title>
        <authorList>
            <person name="Volland S."/>
            <person name="Rachinger M."/>
            <person name="Strittmatter A."/>
            <person name="Daniel R."/>
            <person name="Gottschalk G."/>
            <person name="Meyer O."/>
        </authorList>
    </citation>
    <scope>NUCLEOTIDE SEQUENCE [LARGE SCALE GENOMIC DNA]</scope>
    <source>
        <strain evidence="11">ATCC 49405 / DSM 1227 / KCTC 32145 / OM5</strain>
    </source>
</reference>
<dbReference type="eggNOG" id="COG0140">
    <property type="taxonomic scope" value="Bacteria"/>
</dbReference>
<proteinExistence type="inferred from homology"/>
<evidence type="ECO:0000256" key="1">
    <source>
        <dbReference type="ARBA" id="ARBA00001460"/>
    </source>
</evidence>
<organism evidence="10 11">
    <name type="scientific">Afipia carboxidovorans (strain ATCC 49405 / DSM 1227 / KCTC 32145 / OM5)</name>
    <name type="common">Oligotropha carboxidovorans</name>
    <dbReference type="NCBI Taxonomy" id="504832"/>
    <lineage>
        <taxon>Bacteria</taxon>
        <taxon>Pseudomonadati</taxon>
        <taxon>Pseudomonadota</taxon>
        <taxon>Alphaproteobacteria</taxon>
        <taxon>Hyphomicrobiales</taxon>
        <taxon>Nitrobacteraceae</taxon>
        <taxon>Afipia</taxon>
    </lineage>
</organism>
<protein>
    <recommendedName>
        <fullName evidence="9">Phosphoribosyl-ATP pyrophosphatase</fullName>
        <shortName evidence="9">PRA-PH</shortName>
        <ecNumber evidence="9">3.6.1.31</ecNumber>
    </recommendedName>
</protein>
<dbReference type="CDD" id="cd11534">
    <property type="entry name" value="NTP-PPase_HisIE_like"/>
    <property type="match status" value="1"/>
</dbReference>
<evidence type="ECO:0000256" key="2">
    <source>
        <dbReference type="ARBA" id="ARBA00005204"/>
    </source>
</evidence>
<dbReference type="RefSeq" id="WP_012564502.1">
    <property type="nucleotide sequence ID" value="NC_011386.1"/>
</dbReference>
<dbReference type="HAMAP" id="MF_01020">
    <property type="entry name" value="HisE"/>
    <property type="match status" value="1"/>
</dbReference>
<gene>
    <name evidence="9" type="primary">hisE</name>
    <name evidence="10" type="ordered locus">OCA5_c07460</name>
</gene>
<evidence type="ECO:0000256" key="6">
    <source>
        <dbReference type="ARBA" id="ARBA00022801"/>
    </source>
</evidence>